<feature type="compositionally biased region" description="Pro residues" evidence="2">
    <location>
        <begin position="53"/>
        <end position="78"/>
    </location>
</feature>
<feature type="compositionally biased region" description="Pro residues" evidence="2">
    <location>
        <begin position="17"/>
        <end position="34"/>
    </location>
</feature>
<dbReference type="EMBL" id="CAUYUJ010016739">
    <property type="protein sequence ID" value="CAK0868374.1"/>
    <property type="molecule type" value="Genomic_DNA"/>
</dbReference>
<feature type="domain" description="Peptidase S74" evidence="3">
    <location>
        <begin position="147"/>
        <end position="299"/>
    </location>
</feature>
<gene>
    <name evidence="4" type="ORF">PCOR1329_LOCUS55048</name>
</gene>
<keyword evidence="1" id="KW-0175">Coiled coil</keyword>
<comment type="caution">
    <text evidence="4">The sequence shown here is derived from an EMBL/GenBank/DDBJ whole genome shotgun (WGS) entry which is preliminary data.</text>
</comment>
<evidence type="ECO:0000256" key="1">
    <source>
        <dbReference type="SAM" id="Coils"/>
    </source>
</evidence>
<keyword evidence="5" id="KW-1185">Reference proteome</keyword>
<evidence type="ECO:0000313" key="4">
    <source>
        <dbReference type="EMBL" id="CAK0868374.1"/>
    </source>
</evidence>
<dbReference type="Pfam" id="PF13884">
    <property type="entry name" value="Peptidase_S74"/>
    <property type="match status" value="1"/>
</dbReference>
<name>A0ABN9V714_9DINO</name>
<dbReference type="PROSITE" id="PS51688">
    <property type="entry name" value="ICA"/>
    <property type="match status" value="1"/>
</dbReference>
<dbReference type="Proteomes" id="UP001189429">
    <property type="component" value="Unassembled WGS sequence"/>
</dbReference>
<feature type="compositionally biased region" description="Low complexity" evidence="2">
    <location>
        <begin position="35"/>
        <end position="52"/>
    </location>
</feature>
<sequence>ARPGAAPPAPDSSRAGPPAPPRSPSRPGAPPPPLGRARPGPLASALGTTRAGAPPPPRSPARTGSPPPAPDPANPGSPPSARSHARLGSTLQIYGGKLSFNSADTTYMQETSSEMFLYVQGAKTLTLSSTGGQLHGVWSSENSVTVSDRRLKTNIKPLMNTLRQNRAAAISRGEVPAEPGVAQGLEPQGVPEAAEDNPTGTPPGTLRWLLRSLRPVSYNFKQGADAKQVRFGFIAQDVERVLPQVVHDINQTTEKVDGQEPRKGIAYPDLIAVMTAMMKDFSSELHGVRARLEAAEAELDRLDREDPMDLGPL</sequence>
<feature type="non-terminal residue" evidence="4">
    <location>
        <position position="1"/>
    </location>
</feature>
<feature type="compositionally biased region" description="Pro residues" evidence="2">
    <location>
        <begin position="1"/>
        <end position="10"/>
    </location>
</feature>
<reference evidence="4" key="1">
    <citation type="submission" date="2023-10" db="EMBL/GenBank/DDBJ databases">
        <authorList>
            <person name="Chen Y."/>
            <person name="Shah S."/>
            <person name="Dougan E. K."/>
            <person name="Thang M."/>
            <person name="Chan C."/>
        </authorList>
    </citation>
    <scope>NUCLEOTIDE SEQUENCE [LARGE SCALE GENOMIC DNA]</scope>
</reference>
<evidence type="ECO:0000313" key="5">
    <source>
        <dbReference type="Proteomes" id="UP001189429"/>
    </source>
</evidence>
<feature type="region of interest" description="Disordered" evidence="2">
    <location>
        <begin position="1"/>
        <end position="84"/>
    </location>
</feature>
<evidence type="ECO:0000256" key="2">
    <source>
        <dbReference type="SAM" id="MobiDB-lite"/>
    </source>
</evidence>
<dbReference type="InterPro" id="IPR030392">
    <property type="entry name" value="S74_ICA"/>
</dbReference>
<feature type="coiled-coil region" evidence="1">
    <location>
        <begin position="278"/>
        <end position="305"/>
    </location>
</feature>
<evidence type="ECO:0000259" key="3">
    <source>
        <dbReference type="PROSITE" id="PS51688"/>
    </source>
</evidence>
<organism evidence="4 5">
    <name type="scientific">Prorocentrum cordatum</name>
    <dbReference type="NCBI Taxonomy" id="2364126"/>
    <lineage>
        <taxon>Eukaryota</taxon>
        <taxon>Sar</taxon>
        <taxon>Alveolata</taxon>
        <taxon>Dinophyceae</taxon>
        <taxon>Prorocentrales</taxon>
        <taxon>Prorocentraceae</taxon>
        <taxon>Prorocentrum</taxon>
    </lineage>
</organism>
<proteinExistence type="predicted"/>
<protein>
    <recommendedName>
        <fullName evidence="3">Peptidase S74 domain-containing protein</fullName>
    </recommendedName>
</protein>
<feature type="region of interest" description="Disordered" evidence="2">
    <location>
        <begin position="176"/>
        <end position="202"/>
    </location>
</feature>
<accession>A0ABN9V714</accession>